<dbReference type="InterPro" id="IPR009056">
    <property type="entry name" value="Cyt_c-like_dom"/>
</dbReference>
<keyword evidence="2 8" id="KW-0349">Heme</keyword>
<evidence type="ECO:0000256" key="9">
    <source>
        <dbReference type="SAM" id="Phobius"/>
    </source>
</evidence>
<comment type="subcellular location">
    <subcellularLocation>
        <location evidence="1">Membrane</location>
    </subcellularLocation>
</comment>
<dbReference type="InterPro" id="IPR002326">
    <property type="entry name" value="Cyt_c1"/>
</dbReference>
<keyword evidence="3 9" id="KW-0812">Transmembrane</keyword>
<dbReference type="PROSITE" id="PS51007">
    <property type="entry name" value="CYTC"/>
    <property type="match status" value="1"/>
</dbReference>
<dbReference type="Proteomes" id="UP001163726">
    <property type="component" value="Chromosome"/>
</dbReference>
<evidence type="ECO:0000313" key="12">
    <source>
        <dbReference type="EMBL" id="WAJ70547.1"/>
    </source>
</evidence>
<feature type="domain" description="Cytochrome c" evidence="11">
    <location>
        <begin position="38"/>
        <end position="209"/>
    </location>
</feature>
<dbReference type="PANTHER" id="PTHR10266">
    <property type="entry name" value="CYTOCHROME C1"/>
    <property type="match status" value="1"/>
</dbReference>
<name>A0ABY7AMR3_9ALTE</name>
<evidence type="ECO:0000256" key="1">
    <source>
        <dbReference type="ARBA" id="ARBA00004370"/>
    </source>
</evidence>
<evidence type="ECO:0000259" key="11">
    <source>
        <dbReference type="PROSITE" id="PS51007"/>
    </source>
</evidence>
<evidence type="ECO:0000256" key="4">
    <source>
        <dbReference type="ARBA" id="ARBA00022723"/>
    </source>
</evidence>
<evidence type="ECO:0000313" key="13">
    <source>
        <dbReference type="Proteomes" id="UP001163726"/>
    </source>
</evidence>
<keyword evidence="5 9" id="KW-1133">Transmembrane helix</keyword>
<protein>
    <submittedName>
        <fullName evidence="12">Cytochrome c1</fullName>
    </submittedName>
</protein>
<gene>
    <name evidence="12" type="ORF">OLW01_01635</name>
</gene>
<keyword evidence="4 8" id="KW-0479">Metal-binding</keyword>
<dbReference type="InterPro" id="IPR036909">
    <property type="entry name" value="Cyt_c-like_dom_sf"/>
</dbReference>
<keyword evidence="7 9" id="KW-0472">Membrane</keyword>
<accession>A0ABY7AMR3</accession>
<dbReference type="SUPFAM" id="SSF46626">
    <property type="entry name" value="Cytochrome c"/>
    <property type="match status" value="1"/>
</dbReference>
<evidence type="ECO:0000256" key="8">
    <source>
        <dbReference type="PROSITE-ProRule" id="PRU00433"/>
    </source>
</evidence>
<organism evidence="12 13">
    <name type="scientific">Catenovulum adriaticum</name>
    <dbReference type="NCBI Taxonomy" id="2984846"/>
    <lineage>
        <taxon>Bacteria</taxon>
        <taxon>Pseudomonadati</taxon>
        <taxon>Pseudomonadota</taxon>
        <taxon>Gammaproteobacteria</taxon>
        <taxon>Alteromonadales</taxon>
        <taxon>Alteromonadaceae</taxon>
        <taxon>Catenovulum</taxon>
    </lineage>
</organism>
<keyword evidence="10" id="KW-0732">Signal</keyword>
<dbReference type="Gene3D" id="1.10.760.10">
    <property type="entry name" value="Cytochrome c-like domain"/>
    <property type="match status" value="1"/>
</dbReference>
<reference evidence="12" key="1">
    <citation type="submission" date="2022-10" db="EMBL/GenBank/DDBJ databases">
        <title>Catenovulum adriacola sp. nov. isolated in the Harbour of Susak.</title>
        <authorList>
            <person name="Schoch T."/>
            <person name="Reich S.J."/>
            <person name="Stoeferle S."/>
            <person name="Flaiz M."/>
            <person name="Kazda M."/>
            <person name="Riedel C.U."/>
            <person name="Duerre P."/>
        </authorList>
    </citation>
    <scope>NUCLEOTIDE SEQUENCE</scope>
    <source>
        <strain evidence="12">TS8</strain>
    </source>
</reference>
<sequence length="246" mass="27891">MKKLLVALIALLPSLAIAAGGGFSYPLEEARIDLEDKASLQRGAALFINYCLGCHQTQYQRYQRTAEDLGIPLDLAKDNLIFSDQKIGQKMTNSMPKEGSAAWFGKQPPDLTLVARVRSPDWIYTYLKTFYVDTNKTFNVNNAVFKDVGMPHVLQDLQGTQEAEMVYDTVHGKETLVGIKLTQKEPGSLTPEEYDQAVNDLVNYLEYVGEPSKLDSHRIGTWVLVFLAVFFVFIYLLKKEYWRDVH</sequence>
<evidence type="ECO:0000256" key="2">
    <source>
        <dbReference type="ARBA" id="ARBA00022617"/>
    </source>
</evidence>
<evidence type="ECO:0000256" key="3">
    <source>
        <dbReference type="ARBA" id="ARBA00022692"/>
    </source>
</evidence>
<evidence type="ECO:0000256" key="10">
    <source>
        <dbReference type="SAM" id="SignalP"/>
    </source>
</evidence>
<dbReference type="PANTHER" id="PTHR10266:SF3">
    <property type="entry name" value="CYTOCHROME C1, HEME PROTEIN, MITOCHONDRIAL"/>
    <property type="match status" value="1"/>
</dbReference>
<feature type="chain" id="PRO_5046447696" evidence="10">
    <location>
        <begin position="19"/>
        <end position="246"/>
    </location>
</feature>
<evidence type="ECO:0000256" key="5">
    <source>
        <dbReference type="ARBA" id="ARBA00022989"/>
    </source>
</evidence>
<keyword evidence="6 8" id="KW-0408">Iron</keyword>
<dbReference type="EMBL" id="CP109965">
    <property type="protein sequence ID" value="WAJ70547.1"/>
    <property type="molecule type" value="Genomic_DNA"/>
</dbReference>
<dbReference type="Pfam" id="PF02167">
    <property type="entry name" value="Cytochrom_C1"/>
    <property type="match status" value="1"/>
</dbReference>
<dbReference type="RefSeq" id="WP_268074897.1">
    <property type="nucleotide sequence ID" value="NZ_CP109965.1"/>
</dbReference>
<feature type="signal peptide" evidence="10">
    <location>
        <begin position="1"/>
        <end position="18"/>
    </location>
</feature>
<proteinExistence type="predicted"/>
<keyword evidence="13" id="KW-1185">Reference proteome</keyword>
<feature type="transmembrane region" description="Helical" evidence="9">
    <location>
        <begin position="219"/>
        <end position="237"/>
    </location>
</feature>
<evidence type="ECO:0000256" key="7">
    <source>
        <dbReference type="ARBA" id="ARBA00023136"/>
    </source>
</evidence>
<evidence type="ECO:0000256" key="6">
    <source>
        <dbReference type="ARBA" id="ARBA00023004"/>
    </source>
</evidence>